<accession>A0A0V0TGN7</accession>
<gene>
    <name evidence="3" type="ORF">T05_7962</name>
</gene>
<dbReference type="EMBL" id="JYDJ01000278">
    <property type="protein sequence ID" value="KRX38189.1"/>
    <property type="molecule type" value="Genomic_DNA"/>
</dbReference>
<dbReference type="InterPro" id="IPR050621">
    <property type="entry name" value="Tudor_domain_containing"/>
</dbReference>
<dbReference type="OrthoDB" id="5916221at2759"/>
<feature type="compositionally biased region" description="Basic and acidic residues" evidence="1">
    <location>
        <begin position="222"/>
        <end position="235"/>
    </location>
</feature>
<dbReference type="AlphaFoldDB" id="A0A0V0TGN7"/>
<dbReference type="GO" id="GO:0005737">
    <property type="term" value="C:cytoplasm"/>
    <property type="evidence" value="ECO:0007669"/>
    <property type="project" value="UniProtKB-ARBA"/>
</dbReference>
<name>A0A0V0TGN7_9BILA</name>
<dbReference type="Pfam" id="PF00567">
    <property type="entry name" value="TUDOR"/>
    <property type="match status" value="1"/>
</dbReference>
<organism evidence="3 4">
    <name type="scientific">Trichinella murrelli</name>
    <dbReference type="NCBI Taxonomy" id="144512"/>
    <lineage>
        <taxon>Eukaryota</taxon>
        <taxon>Metazoa</taxon>
        <taxon>Ecdysozoa</taxon>
        <taxon>Nematoda</taxon>
        <taxon>Enoplea</taxon>
        <taxon>Dorylaimia</taxon>
        <taxon>Trichinellida</taxon>
        <taxon>Trichinellidae</taxon>
        <taxon>Trichinella</taxon>
    </lineage>
</organism>
<evidence type="ECO:0000259" key="2">
    <source>
        <dbReference type="Pfam" id="PF00567"/>
    </source>
</evidence>
<evidence type="ECO:0000313" key="4">
    <source>
        <dbReference type="Proteomes" id="UP000055048"/>
    </source>
</evidence>
<proteinExistence type="predicted"/>
<dbReference type="InterPro" id="IPR002999">
    <property type="entry name" value="Tudor"/>
</dbReference>
<dbReference type="Gene3D" id="2.30.30.140">
    <property type="match status" value="1"/>
</dbReference>
<comment type="caution">
    <text evidence="3">The sequence shown here is derived from an EMBL/GenBank/DDBJ whole genome shotgun (WGS) entry which is preliminary data.</text>
</comment>
<evidence type="ECO:0000313" key="3">
    <source>
        <dbReference type="EMBL" id="KRX38189.1"/>
    </source>
</evidence>
<sequence length="246" mass="29073">MERSSDIPYDYEIATSYKSQHDLLNFDTFGRSIFSYMRLQAAVSNWISPNNFHVNFLIFKSKQEELEKSMNGFYKEFSHLPNSIIINPALGMPVAVLENSLWHRGLIASKLDTLLRIFFVDVGSHYVVELNKVRPLYWQFNELPPLAFKCYLQGFDLFELNEYVMNIFDKVMKVGKVFDCEVTNWEDSSFLPVNMYEENNGRDVIDVHFSSYFKKQQMSLDQRQRDLERRKKQQDSDDEIDTDESM</sequence>
<dbReference type="STRING" id="144512.A0A0V0TGN7"/>
<feature type="compositionally biased region" description="Acidic residues" evidence="1">
    <location>
        <begin position="236"/>
        <end position="246"/>
    </location>
</feature>
<feature type="domain" description="Tudor" evidence="2">
    <location>
        <begin position="40"/>
        <end position="154"/>
    </location>
</feature>
<keyword evidence="4" id="KW-1185">Reference proteome</keyword>
<dbReference type="PANTHER" id="PTHR22948">
    <property type="entry name" value="TUDOR DOMAIN CONTAINING PROTEIN"/>
    <property type="match status" value="1"/>
</dbReference>
<dbReference type="Gene3D" id="2.40.50.90">
    <property type="match status" value="1"/>
</dbReference>
<dbReference type="PANTHER" id="PTHR22948:SF72">
    <property type="entry name" value="TUDOR DOMAIN-CONTAINING PROTEIN"/>
    <property type="match status" value="1"/>
</dbReference>
<evidence type="ECO:0000256" key="1">
    <source>
        <dbReference type="SAM" id="MobiDB-lite"/>
    </source>
</evidence>
<dbReference type="SUPFAM" id="SSF63748">
    <property type="entry name" value="Tudor/PWWP/MBT"/>
    <property type="match status" value="1"/>
</dbReference>
<dbReference type="InterPro" id="IPR035437">
    <property type="entry name" value="SNase_OB-fold_sf"/>
</dbReference>
<reference evidence="3 4" key="1">
    <citation type="submission" date="2015-01" db="EMBL/GenBank/DDBJ databases">
        <title>Evolution of Trichinella species and genotypes.</title>
        <authorList>
            <person name="Korhonen P.K."/>
            <person name="Edoardo P."/>
            <person name="Giuseppe L.R."/>
            <person name="Gasser R.B."/>
        </authorList>
    </citation>
    <scope>NUCLEOTIDE SEQUENCE [LARGE SCALE GENOMIC DNA]</scope>
    <source>
        <strain evidence="3">ISS417</strain>
    </source>
</reference>
<dbReference type="Proteomes" id="UP000055048">
    <property type="component" value="Unassembled WGS sequence"/>
</dbReference>
<protein>
    <recommendedName>
        <fullName evidence="2">Tudor domain-containing protein</fullName>
    </recommendedName>
</protein>
<feature type="region of interest" description="Disordered" evidence="1">
    <location>
        <begin position="220"/>
        <end position="246"/>
    </location>
</feature>